<dbReference type="InterPro" id="IPR056471">
    <property type="entry name" value="HD-CE"/>
</dbReference>
<comment type="caution">
    <text evidence="2">The sequence shown here is derived from an EMBL/GenBank/DDBJ whole genome shotgun (WGS) entry which is preliminary data.</text>
</comment>
<dbReference type="RefSeq" id="WP_270044431.1">
    <property type="nucleotide sequence ID" value="NZ_JAPDOD010000043.1"/>
</dbReference>
<dbReference type="AlphaFoldDB" id="A0A9X3MYI2"/>
<accession>A0A9X3MYI2</accession>
<keyword evidence="2" id="KW-0547">Nucleotide-binding</keyword>
<dbReference type="Gene3D" id="3.30.565.10">
    <property type="entry name" value="Histidine kinase-like ATPase, C-terminal domain"/>
    <property type="match status" value="1"/>
</dbReference>
<dbReference type="Pfam" id="PF24391">
    <property type="entry name" value="HD-CE"/>
    <property type="match status" value="1"/>
</dbReference>
<gene>
    <name evidence="2" type="ORF">OM076_33200</name>
</gene>
<evidence type="ECO:0000313" key="2">
    <source>
        <dbReference type="EMBL" id="MDA0165174.1"/>
    </source>
</evidence>
<keyword evidence="3" id="KW-1185">Reference proteome</keyword>
<reference evidence="2" key="1">
    <citation type="submission" date="2022-10" db="EMBL/GenBank/DDBJ databases">
        <title>The WGS of Solirubrobacter ginsenosidimutans DSM 21036.</title>
        <authorList>
            <person name="Jiang Z."/>
        </authorList>
    </citation>
    <scope>NUCLEOTIDE SEQUENCE</scope>
    <source>
        <strain evidence="2">DSM 21036</strain>
    </source>
</reference>
<dbReference type="GO" id="GO:0005524">
    <property type="term" value="F:ATP binding"/>
    <property type="evidence" value="ECO:0007669"/>
    <property type="project" value="UniProtKB-KW"/>
</dbReference>
<dbReference type="InterPro" id="IPR036890">
    <property type="entry name" value="HATPase_C_sf"/>
</dbReference>
<dbReference type="Proteomes" id="UP001149140">
    <property type="component" value="Unassembled WGS sequence"/>
</dbReference>
<dbReference type="SUPFAM" id="SSF55874">
    <property type="entry name" value="ATPase domain of HSP90 chaperone/DNA topoisomerase II/histidine kinase"/>
    <property type="match status" value="1"/>
</dbReference>
<dbReference type="SUPFAM" id="SSF109604">
    <property type="entry name" value="HD-domain/PDEase-like"/>
    <property type="match status" value="1"/>
</dbReference>
<organism evidence="2 3">
    <name type="scientific">Solirubrobacter ginsenosidimutans</name>
    <dbReference type="NCBI Taxonomy" id="490573"/>
    <lineage>
        <taxon>Bacteria</taxon>
        <taxon>Bacillati</taxon>
        <taxon>Actinomycetota</taxon>
        <taxon>Thermoleophilia</taxon>
        <taxon>Solirubrobacterales</taxon>
        <taxon>Solirubrobacteraceae</taxon>
        <taxon>Solirubrobacter</taxon>
    </lineage>
</organism>
<protein>
    <submittedName>
        <fullName evidence="2">ATP-binding protein</fullName>
    </submittedName>
</protein>
<evidence type="ECO:0000259" key="1">
    <source>
        <dbReference type="Pfam" id="PF24391"/>
    </source>
</evidence>
<dbReference type="EMBL" id="JAPDOD010000043">
    <property type="protein sequence ID" value="MDA0165174.1"/>
    <property type="molecule type" value="Genomic_DNA"/>
</dbReference>
<keyword evidence="2" id="KW-0067">ATP-binding</keyword>
<name>A0A9X3MYI2_9ACTN</name>
<proteinExistence type="predicted"/>
<evidence type="ECO:0000313" key="3">
    <source>
        <dbReference type="Proteomes" id="UP001149140"/>
    </source>
</evidence>
<feature type="domain" description="HD-CE" evidence="1">
    <location>
        <begin position="39"/>
        <end position="337"/>
    </location>
</feature>
<sequence>MRLPEPLRSRLEGWPHASRVLRLVEAAGPILVDNKTPFFPAYTDHGIEHVVRVMETAWRLVPEEAEPLLNASDAAVLAGAAVVHDLGMHLRPPGFAELVAPGSRFKSLRWFREAQGSRAPDRPWDETWQAFRKAARHLTETQIDTILGPGNRGIPAVAFGDNDLDHSRWTHDDHLLIGEFIRRHHARLSHEIAIYGFPGVPPGDFPVLARDLPGLADAIGVTARSHNEDLRVMLHYLKDQYRTVIEPAGAHLPYLMGLLGVADYLQIDQDRAPTVLLRLKEPQSRVSVEQWALHRAVHQISWAYEDPGAIVIDVLPSHDYRTHFQLRDLFRGLRAQLDVTTAVLSETYGTVQPALRLTKQRVETNLDSEGLHEALEFIPRRAALRSGEELFRLMIGDLYGDHPAVAGRELLQNAVDAVRERRRWEHGSDRAFTPDEFRPLPADVLVEHVRTSEGEWILRIVDRGIGMTPDTIVDYFLKSGASLGPSPVELDGIDRATAIRWMKTGRFGIGAFASFLLGPEIRVTTRHLTAERGARFVARLDDDIVELIWADDVPFGTEVVIPTADPPSRKAAFPPPSLIDEIRGFYRLGDPDVFFRDEEQSSLASDSRAAVPDLESPLPKDWRLLAVPELDGVLWHVSDTRQAGSVAHNGIGIHVPGQRADSAYEWRGLHRSRWLRFPPLAVFDSRHRLGISLNRYRLTESFAPFQDELLRSIGLDVVAHALVAGARQYPLASGPYLASVMGRDAWAPLTLCAPLGDGAWCVWWQHDDLGSVFASHRFLNDVTSPSWQRLPMRSVLGLEHDRLSISAGVVRELVRRGIGEVERISPFKATITMIAFAFAQPRHELLSERPDLSFPLLGEHLTSAPGGEWGYSVDPGQHEETPEPTRSDDTALLRELLEVEFNGGATSAAVTLFRPGTGSPVVDALAATWQRIVGGTIERDPERRREQRDAIAERHPEIRPHLAAWSATRT</sequence>